<accession>A0A0C3AKB8</accession>
<feature type="transmembrane region" description="Helical" evidence="1">
    <location>
        <begin position="12"/>
        <end position="29"/>
    </location>
</feature>
<organism evidence="2 3">
    <name type="scientific">Scleroderma citrinum Foug A</name>
    <dbReference type="NCBI Taxonomy" id="1036808"/>
    <lineage>
        <taxon>Eukaryota</taxon>
        <taxon>Fungi</taxon>
        <taxon>Dikarya</taxon>
        <taxon>Basidiomycota</taxon>
        <taxon>Agaricomycotina</taxon>
        <taxon>Agaricomycetes</taxon>
        <taxon>Agaricomycetidae</taxon>
        <taxon>Boletales</taxon>
        <taxon>Sclerodermatineae</taxon>
        <taxon>Sclerodermataceae</taxon>
        <taxon>Scleroderma</taxon>
    </lineage>
</organism>
<dbReference type="InParanoid" id="A0A0C3AKB8"/>
<reference evidence="2 3" key="1">
    <citation type="submission" date="2014-04" db="EMBL/GenBank/DDBJ databases">
        <authorList>
            <consortium name="DOE Joint Genome Institute"/>
            <person name="Kuo A."/>
            <person name="Kohler A."/>
            <person name="Nagy L.G."/>
            <person name="Floudas D."/>
            <person name="Copeland A."/>
            <person name="Barry K.W."/>
            <person name="Cichocki N."/>
            <person name="Veneault-Fourrey C."/>
            <person name="LaButti K."/>
            <person name="Lindquist E.A."/>
            <person name="Lipzen A."/>
            <person name="Lundell T."/>
            <person name="Morin E."/>
            <person name="Murat C."/>
            <person name="Sun H."/>
            <person name="Tunlid A."/>
            <person name="Henrissat B."/>
            <person name="Grigoriev I.V."/>
            <person name="Hibbett D.S."/>
            <person name="Martin F."/>
            <person name="Nordberg H.P."/>
            <person name="Cantor M.N."/>
            <person name="Hua S.X."/>
        </authorList>
    </citation>
    <scope>NUCLEOTIDE SEQUENCE [LARGE SCALE GENOMIC DNA]</scope>
    <source>
        <strain evidence="2 3">Foug A</strain>
    </source>
</reference>
<sequence>MRLILGFPFELFSSVFVHCSALFFLLALLTHCAENGAHFQLFSALISALLILSCLITYWLITEPRNDVDTLSQRQAGYSAPLSVQGSSQHLLPPQTV</sequence>
<evidence type="ECO:0000256" key="1">
    <source>
        <dbReference type="SAM" id="Phobius"/>
    </source>
</evidence>
<dbReference type="HOGENOM" id="CLU_2347916_0_0_1"/>
<dbReference type="EMBL" id="KN822022">
    <property type="protein sequence ID" value="KIM65397.1"/>
    <property type="molecule type" value="Genomic_DNA"/>
</dbReference>
<dbReference type="AlphaFoldDB" id="A0A0C3AKB8"/>
<dbReference type="OrthoDB" id="2614342at2759"/>
<evidence type="ECO:0000313" key="3">
    <source>
        <dbReference type="Proteomes" id="UP000053989"/>
    </source>
</evidence>
<dbReference type="Proteomes" id="UP000053989">
    <property type="component" value="Unassembled WGS sequence"/>
</dbReference>
<reference evidence="3" key="2">
    <citation type="submission" date="2015-01" db="EMBL/GenBank/DDBJ databases">
        <title>Evolutionary Origins and Diversification of the Mycorrhizal Mutualists.</title>
        <authorList>
            <consortium name="DOE Joint Genome Institute"/>
            <consortium name="Mycorrhizal Genomics Consortium"/>
            <person name="Kohler A."/>
            <person name="Kuo A."/>
            <person name="Nagy L.G."/>
            <person name="Floudas D."/>
            <person name="Copeland A."/>
            <person name="Barry K.W."/>
            <person name="Cichocki N."/>
            <person name="Veneault-Fourrey C."/>
            <person name="LaButti K."/>
            <person name="Lindquist E.A."/>
            <person name="Lipzen A."/>
            <person name="Lundell T."/>
            <person name="Morin E."/>
            <person name="Murat C."/>
            <person name="Riley R."/>
            <person name="Ohm R."/>
            <person name="Sun H."/>
            <person name="Tunlid A."/>
            <person name="Henrissat B."/>
            <person name="Grigoriev I.V."/>
            <person name="Hibbett D.S."/>
            <person name="Martin F."/>
        </authorList>
    </citation>
    <scope>NUCLEOTIDE SEQUENCE [LARGE SCALE GENOMIC DNA]</scope>
    <source>
        <strain evidence="3">Foug A</strain>
    </source>
</reference>
<name>A0A0C3AKB8_9AGAM</name>
<keyword evidence="1" id="KW-0812">Transmembrane</keyword>
<keyword evidence="1" id="KW-0472">Membrane</keyword>
<protein>
    <submittedName>
        <fullName evidence="2">Uncharacterized protein</fullName>
    </submittedName>
</protein>
<feature type="transmembrane region" description="Helical" evidence="1">
    <location>
        <begin position="41"/>
        <end position="61"/>
    </location>
</feature>
<keyword evidence="3" id="KW-1185">Reference proteome</keyword>
<gene>
    <name evidence="2" type="ORF">SCLCIDRAFT_1212136</name>
</gene>
<proteinExistence type="predicted"/>
<evidence type="ECO:0000313" key="2">
    <source>
        <dbReference type="EMBL" id="KIM65397.1"/>
    </source>
</evidence>
<keyword evidence="1" id="KW-1133">Transmembrane helix</keyword>